<reference evidence="3" key="1">
    <citation type="journal article" date="2020" name="Nature">
        <title>Giant virus diversity and host interactions through global metagenomics.</title>
        <authorList>
            <person name="Schulz F."/>
            <person name="Roux S."/>
            <person name="Paez-Espino D."/>
            <person name="Jungbluth S."/>
            <person name="Walsh D.A."/>
            <person name="Denef V.J."/>
            <person name="McMahon K.D."/>
            <person name="Konstantinidis K.T."/>
            <person name="Eloe-Fadrosh E.A."/>
            <person name="Kyrpides N.C."/>
            <person name="Woyke T."/>
        </authorList>
    </citation>
    <scope>NUCLEOTIDE SEQUENCE</scope>
    <source>
        <strain evidence="3">GVMAG-M-3300001351-8</strain>
    </source>
</reference>
<evidence type="ECO:0000256" key="1">
    <source>
        <dbReference type="ARBA" id="ARBA00022614"/>
    </source>
</evidence>
<dbReference type="Gene3D" id="3.80.10.10">
    <property type="entry name" value="Ribonuclease Inhibitor"/>
    <property type="match status" value="2"/>
</dbReference>
<dbReference type="AlphaFoldDB" id="A0A6C0EL56"/>
<keyword evidence="2" id="KW-0677">Repeat</keyword>
<accession>A0A6C0EL56</accession>
<organism evidence="3">
    <name type="scientific">viral metagenome</name>
    <dbReference type="NCBI Taxonomy" id="1070528"/>
    <lineage>
        <taxon>unclassified sequences</taxon>
        <taxon>metagenomes</taxon>
        <taxon>organismal metagenomes</taxon>
    </lineage>
</organism>
<dbReference type="EMBL" id="MN738870">
    <property type="protein sequence ID" value="QHT29173.1"/>
    <property type="molecule type" value="Genomic_DNA"/>
</dbReference>
<name>A0A6C0EL56_9ZZZZ</name>
<dbReference type="GO" id="GO:0035591">
    <property type="term" value="F:signaling adaptor activity"/>
    <property type="evidence" value="ECO:0007669"/>
    <property type="project" value="TreeGrafter"/>
</dbReference>
<keyword evidence="1" id="KW-0433">Leucine-rich repeat</keyword>
<dbReference type="SUPFAM" id="SSF52047">
    <property type="entry name" value="RNI-like"/>
    <property type="match status" value="1"/>
</dbReference>
<proteinExistence type="predicted"/>
<dbReference type="PANTHER" id="PTHR47566">
    <property type="match status" value="1"/>
</dbReference>
<evidence type="ECO:0000313" key="3">
    <source>
        <dbReference type="EMBL" id="QHT29173.1"/>
    </source>
</evidence>
<protein>
    <submittedName>
        <fullName evidence="3">Uncharacterized protein</fullName>
    </submittedName>
</protein>
<dbReference type="SUPFAM" id="SSF52058">
    <property type="entry name" value="L domain-like"/>
    <property type="match status" value="1"/>
</dbReference>
<evidence type="ECO:0000256" key="2">
    <source>
        <dbReference type="ARBA" id="ARBA00022737"/>
    </source>
</evidence>
<dbReference type="InterPro" id="IPR052574">
    <property type="entry name" value="CDIRP"/>
</dbReference>
<sequence>MPPKKKSPKSSHRKEMISDRLETSRRLYLRPNEVPKNINHFFKRLSELTPTHYIVHLDLSNRNLQNIDIKHYFRLDSFKTLENLNCSNTQLTTLNVGYLENLKVLKCSNNLLTNKNTYLDLFLTKNTKLEVLDCSSNKFIYLNVNNNPLLLTLFCSNNQLDNLNLLKNTRLSYLDCNSNKLSNINVENTHLLKTLLCLGNKLDNLNLLKNTSLEELECSFNKLEQLNIENSPCLKTLYCSKNKLENLNLLKNTRLSYLDCSYNKLEQLNIENSPLLKTLNCNKNHLDNLNLLKNTRLSYLKCGINHLVKITLWIAPQLSYLDCSYNKIVNLNVEKNPLLKIIECNNNRLKILDLGTNTQLSEIKCAFNRLYEIDLSAIPGLSYLDCGYNQLIHLDITMNTRLETLLCPENYLKEVFINYNPHIKTINVVNNIISVPTLIAKTGSIIKSLTNTNAVSQYYVEYDGIKDHDLNKLLYNFKWKLFDRSKMLKFPKDSIIPQKLINCNNISQLSTEHKTYIIKSHGILLDTKYLLPKDVFVITMSLAGDVVALSREVGRKLVDFYMKPSYTIKIPYICKKSSFNNIDDIVYFLSTLSSDIESKEYVTLIPTLRDLDNYYKKQIVSKNMLDLIKFGWEFTQEYNYLFKKQDQSKMKTPENIKLATELNAIFEKPLARWSQEEGRKPHNKINYNIRNHLEKTYIHDQLLSFYMESCSTEVCSIDTIVENLEGRTAYKGCHQFGTMELSEFIKMHGKGIYIINACRCMGGVRHINIDKSIVRTESLEYDCQ</sequence>
<dbReference type="InterPro" id="IPR032675">
    <property type="entry name" value="LRR_dom_sf"/>
</dbReference>
<dbReference type="PANTHER" id="PTHR47566:SF1">
    <property type="entry name" value="PROTEIN NUD1"/>
    <property type="match status" value="1"/>
</dbReference>